<proteinExistence type="predicted"/>
<sequence>MFTSCLQVAFSNLAEASAQEEQEQLCVQPQERKVCYQHLAHPVASVQEPEAVALALASGTESESLCGETNQALQGAIEKLQVSPGVGQEGWGQGRSLLRCDPIIFTSEQLYDPPKGEGGPEGVGGETRASIHQAIWRDKHNEGLGVGMSMGAGTSMAAEQYSLQLELQEPVFPILGDNEGHAKFLAMAKNHIDEPVPGVPDPQ</sequence>
<dbReference type="InterPro" id="IPR043976">
    <property type="entry name" value="GOLGA_cons_dom"/>
</dbReference>
<feature type="domain" description="Golgin subfamily A conserved" evidence="1">
    <location>
        <begin position="8"/>
        <end position="81"/>
    </location>
</feature>
<evidence type="ECO:0000259" key="1">
    <source>
        <dbReference type="Pfam" id="PF15070"/>
    </source>
</evidence>
<reference evidence="2 3" key="1">
    <citation type="submission" date="2023-05" db="EMBL/GenBank/DDBJ databases">
        <title>B98-5 Cell Line De Novo Hybrid Assembly: An Optical Mapping Approach.</title>
        <authorList>
            <person name="Kananen K."/>
            <person name="Auerbach J.A."/>
            <person name="Kautto E."/>
            <person name="Blachly J.S."/>
        </authorList>
    </citation>
    <scope>NUCLEOTIDE SEQUENCE [LARGE SCALE GENOMIC DNA]</scope>
    <source>
        <strain evidence="2">B95-8</strain>
        <tissue evidence="2">Cell line</tissue>
    </source>
</reference>
<dbReference type="EMBL" id="JASSZA010000043">
    <property type="protein sequence ID" value="KAK2082288.1"/>
    <property type="molecule type" value="Genomic_DNA"/>
</dbReference>
<evidence type="ECO:0000313" key="3">
    <source>
        <dbReference type="Proteomes" id="UP001266305"/>
    </source>
</evidence>
<accession>A0ABQ9TC36</accession>
<evidence type="ECO:0000313" key="2">
    <source>
        <dbReference type="EMBL" id="KAK2082288.1"/>
    </source>
</evidence>
<dbReference type="Proteomes" id="UP001266305">
    <property type="component" value="Unassembled WGS sequence"/>
</dbReference>
<gene>
    <name evidence="2" type="ORF">P7K49_039513</name>
</gene>
<organism evidence="2 3">
    <name type="scientific">Saguinus oedipus</name>
    <name type="common">Cotton-top tamarin</name>
    <name type="synonym">Oedipomidas oedipus</name>
    <dbReference type="NCBI Taxonomy" id="9490"/>
    <lineage>
        <taxon>Eukaryota</taxon>
        <taxon>Metazoa</taxon>
        <taxon>Chordata</taxon>
        <taxon>Craniata</taxon>
        <taxon>Vertebrata</taxon>
        <taxon>Euteleostomi</taxon>
        <taxon>Mammalia</taxon>
        <taxon>Eutheria</taxon>
        <taxon>Euarchontoglires</taxon>
        <taxon>Primates</taxon>
        <taxon>Haplorrhini</taxon>
        <taxon>Platyrrhini</taxon>
        <taxon>Cebidae</taxon>
        <taxon>Callitrichinae</taxon>
        <taxon>Saguinus</taxon>
    </lineage>
</organism>
<comment type="caution">
    <text evidence="2">The sequence shown here is derived from an EMBL/GenBank/DDBJ whole genome shotgun (WGS) entry which is preliminary data.</text>
</comment>
<name>A0ABQ9TC36_SAGOE</name>
<dbReference type="Pfam" id="PF15070">
    <property type="entry name" value="GOLGA2L5"/>
    <property type="match status" value="1"/>
</dbReference>
<keyword evidence="3" id="KW-1185">Reference proteome</keyword>
<protein>
    <recommendedName>
        <fullName evidence="1">Golgin subfamily A conserved domain-containing protein</fullName>
    </recommendedName>
</protein>